<dbReference type="EMBL" id="RAZT01000018">
    <property type="protein sequence ID" value="RKN27301.1"/>
    <property type="molecule type" value="Genomic_DNA"/>
</dbReference>
<evidence type="ECO:0000313" key="1">
    <source>
        <dbReference type="EMBL" id="RKN27301.1"/>
    </source>
</evidence>
<organism evidence="1 2">
    <name type="scientific">Micromonospora musae</name>
    <dbReference type="NCBI Taxonomy" id="1894970"/>
    <lineage>
        <taxon>Bacteria</taxon>
        <taxon>Bacillati</taxon>
        <taxon>Actinomycetota</taxon>
        <taxon>Actinomycetes</taxon>
        <taxon>Micromonosporales</taxon>
        <taxon>Micromonosporaceae</taxon>
        <taxon>Micromonospora</taxon>
    </lineage>
</organism>
<protein>
    <submittedName>
        <fullName evidence="1">Uncharacterized protein</fullName>
    </submittedName>
</protein>
<dbReference type="AlphaFoldDB" id="A0A3A9XQ46"/>
<reference evidence="1 2" key="1">
    <citation type="submission" date="2018-09" db="EMBL/GenBank/DDBJ databases">
        <title>Micromonospora sp. nov. MS1-9, isolated from a root of Musa sp.</title>
        <authorList>
            <person name="Kuncharoen N."/>
            <person name="Kudo T."/>
            <person name="Ohkuma M."/>
            <person name="Yuki M."/>
            <person name="Tanasupawat S."/>
        </authorList>
    </citation>
    <scope>NUCLEOTIDE SEQUENCE [LARGE SCALE GENOMIC DNA]</scope>
    <source>
        <strain evidence="1 2">MS1-9</strain>
    </source>
</reference>
<dbReference type="Proteomes" id="UP000275865">
    <property type="component" value="Unassembled WGS sequence"/>
</dbReference>
<comment type="caution">
    <text evidence="1">The sequence shown here is derived from an EMBL/GenBank/DDBJ whole genome shotgun (WGS) entry which is preliminary data.</text>
</comment>
<dbReference type="RefSeq" id="WP_120690717.1">
    <property type="nucleotide sequence ID" value="NZ_RAZT01000018.1"/>
</dbReference>
<name>A0A3A9XQ46_9ACTN</name>
<proteinExistence type="predicted"/>
<gene>
    <name evidence="1" type="ORF">D7044_28345</name>
</gene>
<evidence type="ECO:0000313" key="2">
    <source>
        <dbReference type="Proteomes" id="UP000275865"/>
    </source>
</evidence>
<sequence>MPHARFFFDAGSAGVLWPSEPPDQEAYGYPARLAALPISATLRDELARLAEWYDASLNWDYPPDPGPWRESECRTFNAAVRRAVDRLRIELGDQWFVDDGFEEVHEDPDLDRYLADPAGFRR</sequence>
<accession>A0A3A9XQ46</accession>